<organism evidence="13 14">
    <name type="scientific">Hapsidospora chrysogenum (strain ATCC 11550 / CBS 779.69 / DSM 880 / IAM 14645 / JCM 23072 / IMI 49137)</name>
    <name type="common">Acremonium chrysogenum</name>
    <dbReference type="NCBI Taxonomy" id="857340"/>
    <lineage>
        <taxon>Eukaryota</taxon>
        <taxon>Fungi</taxon>
        <taxon>Dikarya</taxon>
        <taxon>Ascomycota</taxon>
        <taxon>Pezizomycotina</taxon>
        <taxon>Sordariomycetes</taxon>
        <taxon>Hypocreomycetidae</taxon>
        <taxon>Hypocreales</taxon>
        <taxon>Bionectriaceae</taxon>
        <taxon>Hapsidospora</taxon>
    </lineage>
</organism>
<dbReference type="PANTHER" id="PTHR12428">
    <property type="entry name" value="OXA1"/>
    <property type="match status" value="1"/>
</dbReference>
<protein>
    <submittedName>
        <fullName evidence="13">Mitochondrial inner membrane protein-like protein</fullName>
    </submittedName>
</protein>
<feature type="transmembrane region" description="Helical" evidence="11">
    <location>
        <begin position="197"/>
        <end position="219"/>
    </location>
</feature>
<dbReference type="GO" id="GO:0005743">
    <property type="term" value="C:mitochondrial inner membrane"/>
    <property type="evidence" value="ECO:0007669"/>
    <property type="project" value="UniProtKB-SubCell"/>
</dbReference>
<keyword evidence="4" id="KW-0999">Mitochondrion inner membrane</keyword>
<reference evidence="14" key="1">
    <citation type="journal article" date="2014" name="Genome Announc.">
        <title>Genome sequence and annotation of Acremonium chrysogenum, producer of the beta-lactam antibiotic cephalosporin C.</title>
        <authorList>
            <person name="Terfehr D."/>
            <person name="Dahlmann T.A."/>
            <person name="Specht T."/>
            <person name="Zadra I."/>
            <person name="Kuernsteiner H."/>
            <person name="Kueck U."/>
        </authorList>
    </citation>
    <scope>NUCLEOTIDE SEQUENCE [LARGE SCALE GENOMIC DNA]</scope>
    <source>
        <strain evidence="14">ATCC 11550 / CBS 779.69 / DSM 880 / IAM 14645 / JCM 23072 / IMI 49137</strain>
    </source>
</reference>
<accession>A0A086TAX8</accession>
<dbReference type="InterPro" id="IPR028055">
    <property type="entry name" value="YidC/Oxa/ALB_C"/>
</dbReference>
<feature type="compositionally biased region" description="Low complexity" evidence="10">
    <location>
        <begin position="415"/>
        <end position="429"/>
    </location>
</feature>
<evidence type="ECO:0000256" key="6">
    <source>
        <dbReference type="ARBA" id="ARBA00022989"/>
    </source>
</evidence>
<proteinExistence type="inferred from homology"/>
<feature type="transmembrane region" description="Helical" evidence="11">
    <location>
        <begin position="362"/>
        <end position="392"/>
    </location>
</feature>
<evidence type="ECO:0000256" key="10">
    <source>
        <dbReference type="SAM" id="MobiDB-lite"/>
    </source>
</evidence>
<evidence type="ECO:0000313" key="14">
    <source>
        <dbReference type="Proteomes" id="UP000029964"/>
    </source>
</evidence>
<feature type="transmembrane region" description="Helical" evidence="11">
    <location>
        <begin position="277"/>
        <end position="302"/>
    </location>
</feature>
<feature type="compositionally biased region" description="Polar residues" evidence="10">
    <location>
        <begin position="466"/>
        <end position="475"/>
    </location>
</feature>
<feature type="compositionally biased region" description="Low complexity" evidence="10">
    <location>
        <begin position="93"/>
        <end position="139"/>
    </location>
</feature>
<evidence type="ECO:0000256" key="1">
    <source>
        <dbReference type="ARBA" id="ARBA00004448"/>
    </source>
</evidence>
<dbReference type="GO" id="GO:0032979">
    <property type="term" value="P:protein insertion into mitochondrial inner membrane from matrix"/>
    <property type="evidence" value="ECO:0007669"/>
    <property type="project" value="TreeGrafter"/>
</dbReference>
<evidence type="ECO:0000256" key="2">
    <source>
        <dbReference type="ARBA" id="ARBA00009877"/>
    </source>
</evidence>
<feature type="compositionally biased region" description="Basic and acidic residues" evidence="10">
    <location>
        <begin position="446"/>
        <end position="461"/>
    </location>
</feature>
<dbReference type="InterPro" id="IPR001708">
    <property type="entry name" value="YidC/ALB3/OXA1/COX18"/>
</dbReference>
<evidence type="ECO:0000256" key="5">
    <source>
        <dbReference type="ARBA" id="ARBA00022946"/>
    </source>
</evidence>
<keyword evidence="3 9" id="KW-0812">Transmembrane</keyword>
<comment type="subcellular location">
    <subcellularLocation>
        <location evidence="9">Membrane</location>
        <topology evidence="9">Multi-pass membrane protein</topology>
    </subcellularLocation>
    <subcellularLocation>
        <location evidence="1">Mitochondrion inner membrane</location>
        <topology evidence="1">Multi-pass membrane protein</topology>
    </subcellularLocation>
</comment>
<feature type="region of interest" description="Disordered" evidence="10">
    <location>
        <begin position="411"/>
        <end position="511"/>
    </location>
</feature>
<evidence type="ECO:0000256" key="8">
    <source>
        <dbReference type="ARBA" id="ARBA00023136"/>
    </source>
</evidence>
<feature type="region of interest" description="Disordered" evidence="10">
    <location>
        <begin position="92"/>
        <end position="139"/>
    </location>
</feature>
<feature type="compositionally biased region" description="Polar residues" evidence="10">
    <location>
        <begin position="19"/>
        <end position="34"/>
    </location>
</feature>
<evidence type="ECO:0000256" key="7">
    <source>
        <dbReference type="ARBA" id="ARBA00023128"/>
    </source>
</evidence>
<feature type="domain" description="Membrane insertase YidC/Oxa/ALB C-terminal" evidence="12">
    <location>
        <begin position="199"/>
        <end position="393"/>
    </location>
</feature>
<dbReference type="STRING" id="857340.A0A086TAX8"/>
<dbReference type="GO" id="GO:0032977">
    <property type="term" value="F:membrane insertase activity"/>
    <property type="evidence" value="ECO:0007669"/>
    <property type="project" value="InterPro"/>
</dbReference>
<dbReference type="PANTHER" id="PTHR12428:SF66">
    <property type="entry name" value="MITOCHONDRIAL INNER MEMBRANE PROTEIN OXA1L"/>
    <property type="match status" value="1"/>
</dbReference>
<gene>
    <name evidence="13" type="ORF">ACRE_026720</name>
</gene>
<evidence type="ECO:0000256" key="9">
    <source>
        <dbReference type="RuleBase" id="RU003945"/>
    </source>
</evidence>
<evidence type="ECO:0000313" key="13">
    <source>
        <dbReference type="EMBL" id="KFH46510.1"/>
    </source>
</evidence>
<evidence type="ECO:0000256" key="3">
    <source>
        <dbReference type="ARBA" id="ARBA00022692"/>
    </source>
</evidence>
<dbReference type="AlphaFoldDB" id="A0A086TAX8"/>
<comment type="similarity">
    <text evidence="2 9">Belongs to the OXA1/ALB3/YidC family.</text>
</comment>
<dbReference type="OrthoDB" id="2148490at2759"/>
<sequence length="511" mass="54708">MLPSRGIVRSLPSAGARRQVTSRQASPRTTTLGTGRQYGTMRRSLGGANGLSPGSGFQLRARQAAGLGTVASTRNLSWPSFTLWGSGKKGEDAAAAATSTTTTNTPPAAEPVPTGAAPVEEAAESTSTAAAQATTTTAPADSADLSAISDLVNTSGSEILNRTEDIGYLASLGLDYGWGPSSLMLWTIEHIHVWGGLGWAGSIVAAAVVVRLAMLYPLIQSTKFSADMKRMQEDPRFPEVAKNLKQAIATGDRTAQAQAQSLNGILRREYNVPFSKMGWSFLPIPFSYGLFRVVTGMTHIPVPSLESAGFLWFSDLTATDPYMVLPAVATGLMVIAIDLNARNSPKSQRGMAKKMKYFLVPVMLFGTSFLSAAVNLMGVSFGAATLGTTLFLNNNTVRRALGIPELRRHLDNKKTTAIPTTSSSSPAGAGPSGGVMYEPPRQQQTMREKIASSFGETKKAIGDSVSGLTGTAQSSVEEKAERKRKEQIRKLEEKRREQEREHFLEKYKGKR</sequence>
<feature type="region of interest" description="Disordered" evidence="10">
    <location>
        <begin position="1"/>
        <end position="54"/>
    </location>
</feature>
<keyword evidence="6 11" id="KW-1133">Transmembrane helix</keyword>
<name>A0A086TAX8_HAPC1</name>
<keyword evidence="5" id="KW-0809">Transit peptide</keyword>
<feature type="compositionally biased region" description="Basic and acidic residues" evidence="10">
    <location>
        <begin position="476"/>
        <end position="511"/>
    </location>
</feature>
<dbReference type="EMBL" id="JPKY01000018">
    <property type="protein sequence ID" value="KFH46510.1"/>
    <property type="molecule type" value="Genomic_DNA"/>
</dbReference>
<comment type="caution">
    <text evidence="13">The sequence shown here is derived from an EMBL/GenBank/DDBJ whole genome shotgun (WGS) entry which is preliminary data.</text>
</comment>
<keyword evidence="14" id="KW-1185">Reference proteome</keyword>
<evidence type="ECO:0000256" key="4">
    <source>
        <dbReference type="ARBA" id="ARBA00022792"/>
    </source>
</evidence>
<dbReference type="HOGENOM" id="CLU_029282_5_1_1"/>
<feature type="transmembrane region" description="Helical" evidence="11">
    <location>
        <begin position="322"/>
        <end position="341"/>
    </location>
</feature>
<evidence type="ECO:0000259" key="12">
    <source>
        <dbReference type="Pfam" id="PF02096"/>
    </source>
</evidence>
<keyword evidence="8 11" id="KW-0472">Membrane</keyword>
<dbReference type="Proteomes" id="UP000029964">
    <property type="component" value="Unassembled WGS sequence"/>
</dbReference>
<dbReference type="Pfam" id="PF02096">
    <property type="entry name" value="60KD_IMP"/>
    <property type="match status" value="1"/>
</dbReference>
<keyword evidence="7" id="KW-0496">Mitochondrion</keyword>
<evidence type="ECO:0000256" key="11">
    <source>
        <dbReference type="SAM" id="Phobius"/>
    </source>
</evidence>